<evidence type="ECO:0000313" key="2">
    <source>
        <dbReference type="Proteomes" id="UP001227268"/>
    </source>
</evidence>
<accession>A0ACC2VUC5</accession>
<comment type="caution">
    <text evidence="1">The sequence shown here is derived from an EMBL/GenBank/DDBJ whole genome shotgun (WGS) entry which is preliminary data.</text>
</comment>
<name>A0ACC2VUC5_9TREE</name>
<dbReference type="Proteomes" id="UP001227268">
    <property type="component" value="Unassembled WGS sequence"/>
</dbReference>
<evidence type="ECO:0000313" key="1">
    <source>
        <dbReference type="EMBL" id="KAJ9102599.1"/>
    </source>
</evidence>
<reference evidence="1" key="1">
    <citation type="submission" date="2023-04" db="EMBL/GenBank/DDBJ databases">
        <title>Draft Genome sequencing of Naganishia species isolated from polar environments using Oxford Nanopore Technology.</title>
        <authorList>
            <person name="Leo P."/>
            <person name="Venkateswaran K."/>
        </authorList>
    </citation>
    <scope>NUCLEOTIDE SEQUENCE</scope>
    <source>
        <strain evidence="1">MNA-CCFEE 5423</strain>
    </source>
</reference>
<protein>
    <submittedName>
        <fullName evidence="1">Uncharacterized protein</fullName>
    </submittedName>
</protein>
<proteinExistence type="predicted"/>
<gene>
    <name evidence="1" type="ORF">QFC21_003000</name>
</gene>
<keyword evidence="2" id="KW-1185">Reference proteome</keyword>
<dbReference type="EMBL" id="JASBWT010000008">
    <property type="protein sequence ID" value="KAJ9102599.1"/>
    <property type="molecule type" value="Genomic_DNA"/>
</dbReference>
<sequence>MVPFGRPKRKVQEVQDDDISLADLPQIQAESQVRRGSEGLADSIAASDFRITPTRETGEIGYQTDRDDIKPKQDYPLPETTVSVEDTYRSRKGYALSSSGQNKIDMLESERWQGTAVNERRDESRFKKIWRVSMRHLRFVGPGLVSSVAYFDPGNWTVDLAAGSEFGYKLLSVILMAGIGAAVLQVLSLRLGIATSMSLPAQIRALFLRIREHPRVKPYRWRRRATMAGLYGLYALAEIAIIATDLAELLGSAIALNLIFPQLPLYAGVLITAVDVLFVLAFFQKPEGGRKGMMAFEGLIVSLIKPDWPKVFQGFIPSSTIIGPKALYTSVGIIGATVMPHALFLGSHLATVDRLDVAPRPPLVHSRPFFQKFARKDLLDKLLHRWRPAASSTTSRQAGRRASTSSQAMGGSEDAAPDAGRTGRDTPIDEEIEHMIMKDQVRYEAEMNTFDRVKFASIHIGHATIDTVLSLFGFAVTINSSILILASAAFFYGGNDAVRKAGAEADLFSAHDLIEQQISKRQSASITATLSGQVVSEGFIEWKTSPFVRRIVTRLLGVIPSTVVAIAVGRDGLNQMLVASQVMLSIVLPFVIAPLVYLTSQNQVMMVKNGGPEGDTSNPPNSGEVTTPTSALQETSVLDSAPTAAASCNQANSCPPSSRSGSDRIQPAPGNTSQSFVNSLRSMCDLIYNLVRHGSTSRPAEPECDEHRSRSFKSHWSATAFGWALCTVVTIANAYVLLMLVMG</sequence>
<organism evidence="1 2">
    <name type="scientific">Naganishia friedmannii</name>
    <dbReference type="NCBI Taxonomy" id="89922"/>
    <lineage>
        <taxon>Eukaryota</taxon>
        <taxon>Fungi</taxon>
        <taxon>Dikarya</taxon>
        <taxon>Basidiomycota</taxon>
        <taxon>Agaricomycotina</taxon>
        <taxon>Tremellomycetes</taxon>
        <taxon>Filobasidiales</taxon>
        <taxon>Filobasidiaceae</taxon>
        <taxon>Naganishia</taxon>
    </lineage>
</organism>